<feature type="transmembrane region" description="Helical" evidence="5">
    <location>
        <begin position="788"/>
        <end position="809"/>
    </location>
</feature>
<dbReference type="OrthoDB" id="10253709at2759"/>
<sequence length="835" mass="89597">MAPVPSHMADAGKEDSPHLRVSLTGFFFLTYPLYTIQSRTLCAPYLVPMSYVAFPPPRQDAFLLRGYERDASPDPSRDSPFVRKVVRRPLLSQCAVATVGSLNIFRFTAAAVKTVYAKEGFLGLFRGIVPATLHIIARDVVGFFLLRHGLAFTVACYRAVADGTTAVLSFFVPSLLFSRSAISSTSAGRTPPPSQSPVRCVGAVVSAVDDAALEVDSLRDPSEQAAEVASDIASLTRSALGSSESLPLALEVPGSDRAVVAAAPHQGACGARRGTATDAQDPPPAVGFVVDAEPLEDETDGRAGAEMIGVSRLWPDTRGREIAPVILKLLTECAVYPLLTVATRMVVIEGPPYSPTLASLSSLSASLPAPLATVCSFFVPKYLHVTMLEMVRLTYAADGIGGFYGGLLPFLLSRCVDDSVQALMRLFIVDLSGQGGKKGEGNDAAFGDSRASAALLQRRSGPDSEYPPVWATSMSTERREDEAGTQVAAAPPFARIDQAGSFEPDEEGACDGIETENIYQIPRESVSVLRRGCGIRCPPHGDARRIFGSMGRSGEDGEAFPLANDRDGCLTSQQDLLQQGGSAANRRLHMSQTAASSLCSPTGEGAGVRQPRGGGRNRGGDRYDGSSSFSFERQDREPVDVAESLMESHLVPPRFSFGSPSICDTSCVATEKTNSCPQGERNSSRWSPRRVTGYESNRRRPQTVGEITGAGSAERPVASTTSRTDVIDDSLHQVEMYTMRACFAAVLSTAVTPFSQLALVQRCQSNLEGLCMHRSWLDVLAGMPWKTFFLQFAVSLSFLILNSLMAATLHENEAKRKVREVTDEEGDDFLKSGLF</sequence>
<organism evidence="6 7">
    <name type="scientific">Toxoplasma gondii p89</name>
    <dbReference type="NCBI Taxonomy" id="943119"/>
    <lineage>
        <taxon>Eukaryota</taxon>
        <taxon>Sar</taxon>
        <taxon>Alveolata</taxon>
        <taxon>Apicomplexa</taxon>
        <taxon>Conoidasida</taxon>
        <taxon>Coccidia</taxon>
        <taxon>Eucoccidiorida</taxon>
        <taxon>Eimeriorina</taxon>
        <taxon>Sarcocystidae</taxon>
        <taxon>Toxoplasma</taxon>
    </lineage>
</organism>
<dbReference type="VEuPathDB" id="ToxoDB:TGP89_276900"/>
<evidence type="ECO:0000313" key="7">
    <source>
        <dbReference type="Proteomes" id="UP000028828"/>
    </source>
</evidence>
<dbReference type="GO" id="GO:0016020">
    <property type="term" value="C:membrane"/>
    <property type="evidence" value="ECO:0007669"/>
    <property type="project" value="UniProtKB-SubCell"/>
</dbReference>
<name>A0A086J785_TOXGO</name>
<dbReference type="EMBL" id="AEYI02002506">
    <property type="protein sequence ID" value="KFG28003.1"/>
    <property type="molecule type" value="Genomic_DNA"/>
</dbReference>
<keyword evidence="2 5" id="KW-0812">Transmembrane</keyword>
<reference evidence="6 7" key="1">
    <citation type="submission" date="2014-03" db="EMBL/GenBank/DDBJ databases">
        <authorList>
            <person name="Sibley D."/>
            <person name="Venepally P."/>
            <person name="Karamycheva S."/>
            <person name="Hadjithomas M."/>
            <person name="Khan A."/>
            <person name="Brunk B."/>
            <person name="Roos D."/>
            <person name="Caler E."/>
            <person name="Lorenzi H."/>
        </authorList>
    </citation>
    <scope>NUCLEOTIDE SEQUENCE [LARGE SCALE GENOMIC DNA]</scope>
    <source>
        <strain evidence="7">p89</strain>
    </source>
</reference>
<protein>
    <submittedName>
        <fullName evidence="6">Putative transmembrane protein</fullName>
    </submittedName>
</protein>
<comment type="caution">
    <text evidence="6">The sequence shown here is derived from an EMBL/GenBank/DDBJ whole genome shotgun (WGS) entry which is preliminary data.</text>
</comment>
<comment type="subcellular location">
    <subcellularLocation>
        <location evidence="1">Membrane</location>
    </subcellularLocation>
</comment>
<accession>A0A086J785</accession>
<dbReference type="SUPFAM" id="SSF103506">
    <property type="entry name" value="Mitochondrial carrier"/>
    <property type="match status" value="1"/>
</dbReference>
<dbReference type="AlphaFoldDB" id="A0A086J785"/>
<dbReference type="Proteomes" id="UP000028828">
    <property type="component" value="Unassembled WGS sequence"/>
</dbReference>
<dbReference type="InterPro" id="IPR023395">
    <property type="entry name" value="MCP_dom_sf"/>
</dbReference>
<keyword evidence="3 5" id="KW-0472">Membrane</keyword>
<gene>
    <name evidence="6" type="ORF">TGP89_276900</name>
</gene>
<evidence type="ECO:0000256" key="1">
    <source>
        <dbReference type="ARBA" id="ARBA00004370"/>
    </source>
</evidence>
<evidence type="ECO:0000256" key="5">
    <source>
        <dbReference type="SAM" id="Phobius"/>
    </source>
</evidence>
<evidence type="ECO:0000256" key="3">
    <source>
        <dbReference type="ARBA" id="ARBA00023136"/>
    </source>
</evidence>
<feature type="region of interest" description="Disordered" evidence="4">
    <location>
        <begin position="596"/>
        <end position="635"/>
    </location>
</feature>
<feature type="region of interest" description="Disordered" evidence="4">
    <location>
        <begin position="673"/>
        <end position="698"/>
    </location>
</feature>
<proteinExistence type="predicted"/>
<feature type="compositionally biased region" description="Polar residues" evidence="4">
    <location>
        <begin position="673"/>
        <end position="686"/>
    </location>
</feature>
<evidence type="ECO:0000256" key="4">
    <source>
        <dbReference type="SAM" id="MobiDB-lite"/>
    </source>
</evidence>
<evidence type="ECO:0000256" key="2">
    <source>
        <dbReference type="ARBA" id="ARBA00022692"/>
    </source>
</evidence>
<evidence type="ECO:0000313" key="6">
    <source>
        <dbReference type="EMBL" id="KFG28003.1"/>
    </source>
</evidence>
<keyword evidence="5" id="KW-1133">Transmembrane helix</keyword>